<name>A0ABP0QHE2_9DINO</name>
<protein>
    <submittedName>
        <fullName evidence="1">Uncharacterized protein</fullName>
    </submittedName>
</protein>
<reference evidence="1 2" key="1">
    <citation type="submission" date="2024-02" db="EMBL/GenBank/DDBJ databases">
        <authorList>
            <person name="Chen Y."/>
            <person name="Shah S."/>
            <person name="Dougan E. K."/>
            <person name="Thang M."/>
            <person name="Chan C."/>
        </authorList>
    </citation>
    <scope>NUCLEOTIDE SEQUENCE [LARGE SCALE GENOMIC DNA]</scope>
</reference>
<evidence type="ECO:0000313" key="2">
    <source>
        <dbReference type="Proteomes" id="UP001642484"/>
    </source>
</evidence>
<evidence type="ECO:0000313" key="1">
    <source>
        <dbReference type="EMBL" id="CAK9086890.1"/>
    </source>
</evidence>
<proteinExistence type="predicted"/>
<keyword evidence="2" id="KW-1185">Reference proteome</keyword>
<accession>A0ABP0QHE2</accession>
<dbReference type="Proteomes" id="UP001642484">
    <property type="component" value="Unassembled WGS sequence"/>
</dbReference>
<gene>
    <name evidence="1" type="ORF">CCMP2556_LOCUS42069</name>
</gene>
<sequence>MAVAFWAAFRVRLPVRLFARHTAAGMFGKPDEMAPKRVVRSKAPMQGRQTVLGRPSVPMPGVAPHLQALQRLSEMLPPLGGGGFSSSWRARQERLRANNDQRQQEDVFNESKKFLMESDIWTFGNMLAYQRKLLDLLGANSWRRRLSADDPNIQYLEKELRVLEAMTPVELASNHKSVFNSRSIALIAEKSNTTVKFVNQVILEHDVLRADRRWYQILAQFDRPQPKSFEDRSFMAEYDRPFSQSEDDMREEMIEKQQRIQSKKKSKRLTWIWYRHPSCGGNRWSTRPPRWYPAQWKTRPERRLRLAGVGVPGGGGDRGRPWGREDLKMIVDFPLRLF</sequence>
<comment type="caution">
    <text evidence="1">The sequence shown here is derived from an EMBL/GenBank/DDBJ whole genome shotgun (WGS) entry which is preliminary data.</text>
</comment>
<dbReference type="EMBL" id="CAXAMN010024461">
    <property type="protein sequence ID" value="CAK9086890.1"/>
    <property type="molecule type" value="Genomic_DNA"/>
</dbReference>
<organism evidence="1 2">
    <name type="scientific">Durusdinium trenchii</name>
    <dbReference type="NCBI Taxonomy" id="1381693"/>
    <lineage>
        <taxon>Eukaryota</taxon>
        <taxon>Sar</taxon>
        <taxon>Alveolata</taxon>
        <taxon>Dinophyceae</taxon>
        <taxon>Suessiales</taxon>
        <taxon>Symbiodiniaceae</taxon>
        <taxon>Durusdinium</taxon>
    </lineage>
</organism>